<protein>
    <submittedName>
        <fullName evidence="8">MFS transporter</fullName>
    </submittedName>
</protein>
<gene>
    <name evidence="8" type="ORF">GCM10010478_51790</name>
</gene>
<dbReference type="PROSITE" id="PS50850">
    <property type="entry name" value="MFS"/>
    <property type="match status" value="1"/>
</dbReference>
<feature type="domain" description="Major facilitator superfamily (MFS) profile" evidence="7">
    <location>
        <begin position="32"/>
        <end position="469"/>
    </location>
</feature>
<feature type="transmembrane region" description="Helical" evidence="6">
    <location>
        <begin position="319"/>
        <end position="340"/>
    </location>
</feature>
<feature type="transmembrane region" description="Helical" evidence="6">
    <location>
        <begin position="409"/>
        <end position="432"/>
    </location>
</feature>
<dbReference type="CDD" id="cd17316">
    <property type="entry name" value="MFS_SV2_like"/>
    <property type="match status" value="1"/>
</dbReference>
<evidence type="ECO:0000256" key="3">
    <source>
        <dbReference type="ARBA" id="ARBA00022692"/>
    </source>
</evidence>
<dbReference type="InterPro" id="IPR005828">
    <property type="entry name" value="MFS_sugar_transport-like"/>
</dbReference>
<dbReference type="PANTHER" id="PTHR23511:SF34">
    <property type="entry name" value="SYNAPTIC VESICLE GLYCOPROTEIN 2"/>
    <property type="match status" value="1"/>
</dbReference>
<dbReference type="SUPFAM" id="SSF103473">
    <property type="entry name" value="MFS general substrate transporter"/>
    <property type="match status" value="1"/>
</dbReference>
<evidence type="ECO:0000256" key="4">
    <source>
        <dbReference type="ARBA" id="ARBA00022989"/>
    </source>
</evidence>
<organism evidence="8 9">
    <name type="scientific">Streptomyces erythrogriseus</name>
    <dbReference type="NCBI Taxonomy" id="284027"/>
    <lineage>
        <taxon>Bacteria</taxon>
        <taxon>Bacillati</taxon>
        <taxon>Actinomycetota</taxon>
        <taxon>Actinomycetes</taxon>
        <taxon>Kitasatosporales</taxon>
        <taxon>Streptomycetaceae</taxon>
        <taxon>Streptomyces</taxon>
        <taxon>Streptomyces griseoincarnatus group</taxon>
    </lineage>
</organism>
<feature type="transmembrane region" description="Helical" evidence="6">
    <location>
        <begin position="28"/>
        <end position="51"/>
    </location>
</feature>
<feature type="transmembrane region" description="Helical" evidence="6">
    <location>
        <begin position="102"/>
        <end position="121"/>
    </location>
</feature>
<evidence type="ECO:0000256" key="1">
    <source>
        <dbReference type="ARBA" id="ARBA00004651"/>
    </source>
</evidence>
<feature type="transmembrane region" description="Helical" evidence="6">
    <location>
        <begin position="127"/>
        <end position="148"/>
    </location>
</feature>
<keyword evidence="5 6" id="KW-0472">Membrane</keyword>
<evidence type="ECO:0000256" key="5">
    <source>
        <dbReference type="ARBA" id="ARBA00023136"/>
    </source>
</evidence>
<evidence type="ECO:0000256" key="6">
    <source>
        <dbReference type="SAM" id="Phobius"/>
    </source>
</evidence>
<keyword evidence="3 6" id="KW-0812">Transmembrane</keyword>
<feature type="transmembrane region" description="Helical" evidence="6">
    <location>
        <begin position="373"/>
        <end position="397"/>
    </location>
</feature>
<comment type="caution">
    <text evidence="8">The sequence shown here is derived from an EMBL/GenBank/DDBJ whole genome shotgun (WGS) entry which is preliminary data.</text>
</comment>
<dbReference type="EMBL" id="BAAAVA010000080">
    <property type="protein sequence ID" value="GAA2943920.1"/>
    <property type="molecule type" value="Genomic_DNA"/>
</dbReference>
<reference evidence="9" key="1">
    <citation type="journal article" date="2019" name="Int. J. Syst. Evol. Microbiol.">
        <title>The Global Catalogue of Microorganisms (GCM) 10K type strain sequencing project: providing services to taxonomists for standard genome sequencing and annotation.</title>
        <authorList>
            <consortium name="The Broad Institute Genomics Platform"/>
            <consortium name="The Broad Institute Genome Sequencing Center for Infectious Disease"/>
            <person name="Wu L."/>
            <person name="Ma J."/>
        </authorList>
    </citation>
    <scope>NUCLEOTIDE SEQUENCE [LARGE SCALE GENOMIC DNA]</scope>
    <source>
        <strain evidence="9">JCM 9650</strain>
    </source>
</reference>
<evidence type="ECO:0000313" key="8">
    <source>
        <dbReference type="EMBL" id="GAA2943920.1"/>
    </source>
</evidence>
<keyword evidence="2" id="KW-0813">Transport</keyword>
<feature type="transmembrane region" description="Helical" evidence="6">
    <location>
        <begin position="347"/>
        <end position="367"/>
    </location>
</feature>
<dbReference type="PANTHER" id="PTHR23511">
    <property type="entry name" value="SYNAPTIC VESICLE GLYCOPROTEIN 2"/>
    <property type="match status" value="1"/>
</dbReference>
<dbReference type="InterPro" id="IPR036259">
    <property type="entry name" value="MFS_trans_sf"/>
</dbReference>
<sequence>MATAQSGTGRTITTRIPARLDRLPWSRWHWSIVIGLGTVWILDGMEVTIVGNIAARLSEPGSGLPITSGEVTGIAAALYVTGACTGALFWGRLTDIYGRKKLFLITLAVYLGATALTALSFDTWWFFLFRFLTGFGIGGEYAAINSAIDELIPAKYRGRVDLLINGSYWLGAVGGALLSIVALNTSIFPADVGWRLTFALGAVLALVILLVRRHVPESPRWLLIHGRDDEAERIVGSIEERVTAEEGKELPAAADEMTIHQRTRTTFTEIARTVFARYRRRSTLGFALFIGQAFLYNAITFGFGAILTQFFDVPSGNTGYYFAVIAAGNFLGPLLLGKLFDTVGRRVMISGTYVLSGALLFGTAWLFDRGSLTAATMTACWCVVLFFASAGASSAYLTVSEIFPMETRAMSIAFFYAIGTAAGGISGPLLFAELTSTGVVGDTVLAFQIGAGLMVAAGVVAAILAVNAERRSLEDIATPLSAAEPQQAAARS</sequence>
<feature type="transmembrane region" description="Helical" evidence="6">
    <location>
        <begin position="444"/>
        <end position="466"/>
    </location>
</feature>
<name>A0ABP6JRE2_9ACTN</name>
<feature type="transmembrane region" description="Helical" evidence="6">
    <location>
        <begin position="71"/>
        <end position="90"/>
    </location>
</feature>
<feature type="transmembrane region" description="Helical" evidence="6">
    <location>
        <begin position="284"/>
        <end position="307"/>
    </location>
</feature>
<accession>A0ABP6JRE2</accession>
<keyword evidence="9" id="KW-1185">Reference proteome</keyword>
<feature type="transmembrane region" description="Helical" evidence="6">
    <location>
        <begin position="194"/>
        <end position="211"/>
    </location>
</feature>
<evidence type="ECO:0000313" key="9">
    <source>
        <dbReference type="Proteomes" id="UP001501423"/>
    </source>
</evidence>
<evidence type="ECO:0000259" key="7">
    <source>
        <dbReference type="PROSITE" id="PS50850"/>
    </source>
</evidence>
<evidence type="ECO:0000256" key="2">
    <source>
        <dbReference type="ARBA" id="ARBA00022448"/>
    </source>
</evidence>
<dbReference type="Proteomes" id="UP001501423">
    <property type="component" value="Unassembled WGS sequence"/>
</dbReference>
<dbReference type="Pfam" id="PF00083">
    <property type="entry name" value="Sugar_tr"/>
    <property type="match status" value="1"/>
</dbReference>
<proteinExistence type="predicted"/>
<dbReference type="InterPro" id="IPR020846">
    <property type="entry name" value="MFS_dom"/>
</dbReference>
<dbReference type="RefSeq" id="WP_189365230.1">
    <property type="nucleotide sequence ID" value="NZ_BAAAVA010000080.1"/>
</dbReference>
<comment type="subcellular location">
    <subcellularLocation>
        <location evidence="1">Cell membrane</location>
        <topology evidence="1">Multi-pass membrane protein</topology>
    </subcellularLocation>
</comment>
<feature type="transmembrane region" description="Helical" evidence="6">
    <location>
        <begin position="168"/>
        <end position="188"/>
    </location>
</feature>
<keyword evidence="4 6" id="KW-1133">Transmembrane helix</keyword>
<dbReference type="Gene3D" id="1.20.1250.20">
    <property type="entry name" value="MFS general substrate transporter like domains"/>
    <property type="match status" value="1"/>
</dbReference>